<reference evidence="3" key="2">
    <citation type="submission" date="2015-07" db="EMBL/GenBank/DDBJ databases">
        <authorList>
            <person name="Graham D.E."/>
            <person name="Giannone R.J."/>
            <person name="Gulvik C.A."/>
            <person name="Hettich R.L."/>
            <person name="Klingeman D.M."/>
            <person name="Mahan K.M."/>
            <person name="Parry R.J."/>
            <person name="Spain J.C."/>
        </authorList>
    </citation>
    <scope>NUCLEOTIDE SEQUENCE [LARGE SCALE GENOMIC DNA]</scope>
    <source>
        <strain evidence="3">ATCC 27428</strain>
    </source>
</reference>
<gene>
    <name evidence="2" type="ORF">AF335_15185</name>
    <name evidence="1" type="ORF">FHS36_004811</name>
</gene>
<dbReference type="NCBIfam" id="TIGR04186">
    <property type="entry name" value="GRASP_targ"/>
    <property type="match status" value="1"/>
</dbReference>
<dbReference type="Proteomes" id="UP000528608">
    <property type="component" value="Unassembled WGS sequence"/>
</dbReference>
<keyword evidence="3" id="KW-1185">Reference proteome</keyword>
<evidence type="ECO:0000313" key="4">
    <source>
        <dbReference type="Proteomes" id="UP000528608"/>
    </source>
</evidence>
<comment type="caution">
    <text evidence="2">The sequence shown here is derived from an EMBL/GenBank/DDBJ whole genome shotgun (WGS) entry which is preliminary data.</text>
</comment>
<organism evidence="2 3">
    <name type="scientific">Streptomyces eurocidicus</name>
    <name type="common">Streptoverticillium eurocidicus</name>
    <dbReference type="NCBI Taxonomy" id="66423"/>
    <lineage>
        <taxon>Bacteria</taxon>
        <taxon>Bacillati</taxon>
        <taxon>Actinomycetota</taxon>
        <taxon>Actinomycetes</taxon>
        <taxon>Kitasatosporales</taxon>
        <taxon>Streptomycetaceae</taxon>
        <taxon>Streptomyces</taxon>
    </lineage>
</organism>
<name>A0A2N8NVR1_STREU</name>
<dbReference type="EMBL" id="LGUI01000004">
    <property type="protein sequence ID" value="PNE32870.1"/>
    <property type="molecule type" value="Genomic_DNA"/>
</dbReference>
<accession>A0A2N8NVR1</accession>
<protein>
    <submittedName>
        <fullName evidence="1">Putative ATP-grasp target RiPP</fullName>
    </submittedName>
</protein>
<reference evidence="2" key="1">
    <citation type="submission" date="2015-07" db="EMBL/GenBank/DDBJ databases">
        <authorList>
            <person name="Noorani M."/>
        </authorList>
    </citation>
    <scope>NUCLEOTIDE SEQUENCE [LARGE SCALE GENOMIC DNA]</scope>
    <source>
        <strain evidence="2">ATCC 27428</strain>
    </source>
</reference>
<dbReference type="RefSeq" id="WP_102918965.1">
    <property type="nucleotide sequence ID" value="NZ_JACHJF010000017.1"/>
</dbReference>
<evidence type="ECO:0000313" key="2">
    <source>
        <dbReference type="EMBL" id="PNE32870.1"/>
    </source>
</evidence>
<dbReference type="InterPro" id="IPR026496">
    <property type="entry name" value="GRASP_targ"/>
</dbReference>
<evidence type="ECO:0000313" key="3">
    <source>
        <dbReference type="Proteomes" id="UP000235945"/>
    </source>
</evidence>
<reference evidence="1 4" key="3">
    <citation type="submission" date="2020-08" db="EMBL/GenBank/DDBJ databases">
        <title>Genomic Encyclopedia of Type Strains, Phase III (KMG-III): the genomes of soil and plant-associated and newly described type strains.</title>
        <authorList>
            <person name="Whitman W."/>
        </authorList>
    </citation>
    <scope>NUCLEOTIDE SEQUENCE [LARGE SCALE GENOMIC DNA]</scope>
    <source>
        <strain evidence="1 4">CECT 3259</strain>
    </source>
</reference>
<dbReference type="Proteomes" id="UP000235945">
    <property type="component" value="Unassembled WGS sequence"/>
</dbReference>
<dbReference type="OrthoDB" id="4308634at2"/>
<dbReference type="EMBL" id="JACHJF010000017">
    <property type="protein sequence ID" value="MBB5121357.1"/>
    <property type="molecule type" value="Genomic_DNA"/>
</dbReference>
<dbReference type="Pfam" id="PF14404">
    <property type="entry name" value="Strep_pep"/>
    <property type="match status" value="1"/>
</dbReference>
<dbReference type="InterPro" id="IPR025744">
    <property type="entry name" value="Rbsml_synth_pep_Strp"/>
</dbReference>
<evidence type="ECO:0000313" key="1">
    <source>
        <dbReference type="EMBL" id="MBB5121357.1"/>
    </source>
</evidence>
<sequence length="64" mass="6740">MQPFAFSFIQAPKPPVPMTCTYSPERQLNVMGDGSPAARDVATLLASGPTQSSAGSKTHDDDTD</sequence>
<dbReference type="AlphaFoldDB" id="A0A2N8NVR1"/>
<proteinExistence type="predicted"/>